<organism evidence="4 5">
    <name type="scientific">Candidatus Fervidibacter sacchari</name>
    <dbReference type="NCBI Taxonomy" id="1448929"/>
    <lineage>
        <taxon>Bacteria</taxon>
        <taxon>Candidatus Fervidibacterota</taxon>
        <taxon>Candidatus Fervidibacter</taxon>
    </lineage>
</organism>
<evidence type="ECO:0000313" key="4">
    <source>
        <dbReference type="EMBL" id="MCS3920048.1"/>
    </source>
</evidence>
<evidence type="ECO:0000259" key="3">
    <source>
        <dbReference type="Pfam" id="PF13490"/>
    </source>
</evidence>
<keyword evidence="2" id="KW-1133">Transmembrane helix</keyword>
<dbReference type="Gene3D" id="1.10.10.1320">
    <property type="entry name" value="Anti-sigma factor, zinc-finger domain"/>
    <property type="match status" value="1"/>
</dbReference>
<feature type="domain" description="Putative zinc-finger" evidence="3">
    <location>
        <begin position="3"/>
        <end position="37"/>
    </location>
</feature>
<protein>
    <recommendedName>
        <fullName evidence="3">Putative zinc-finger domain-containing protein</fullName>
    </recommendedName>
</protein>
<reference evidence="4 5" key="1">
    <citation type="submission" date="2022-08" db="EMBL/GenBank/DDBJ databases">
        <title>Bacterial and archaeal communities from various locations to study Microbial Dark Matter (Phase II).</title>
        <authorList>
            <person name="Stepanauskas R."/>
        </authorList>
    </citation>
    <scope>NUCLEOTIDE SEQUENCE [LARGE SCALE GENOMIC DNA]</scope>
    <source>
        <strain evidence="4 5">PD1</strain>
    </source>
</reference>
<comment type="caution">
    <text evidence="4">The sequence shown here is derived from an EMBL/GenBank/DDBJ whole genome shotgun (WGS) entry which is preliminary data.</text>
</comment>
<accession>A0ABT2EQ01</accession>
<keyword evidence="2" id="KW-0472">Membrane</keyword>
<keyword evidence="5" id="KW-1185">Reference proteome</keyword>
<evidence type="ECO:0000313" key="5">
    <source>
        <dbReference type="Proteomes" id="UP001204798"/>
    </source>
</evidence>
<feature type="region of interest" description="Disordered" evidence="1">
    <location>
        <begin position="136"/>
        <end position="175"/>
    </location>
</feature>
<proteinExistence type="predicted"/>
<gene>
    <name evidence="4" type="ORF">M2350_002465</name>
</gene>
<dbReference type="EMBL" id="JANUCP010000004">
    <property type="protein sequence ID" value="MCS3920048.1"/>
    <property type="molecule type" value="Genomic_DNA"/>
</dbReference>
<feature type="transmembrane region" description="Helical" evidence="2">
    <location>
        <begin position="84"/>
        <end position="105"/>
    </location>
</feature>
<dbReference type="Pfam" id="PF13490">
    <property type="entry name" value="zf-HC2"/>
    <property type="match status" value="1"/>
</dbReference>
<dbReference type="InterPro" id="IPR041916">
    <property type="entry name" value="Anti_sigma_zinc_sf"/>
</dbReference>
<evidence type="ECO:0000256" key="2">
    <source>
        <dbReference type="SAM" id="Phobius"/>
    </source>
</evidence>
<name>A0ABT2EQ01_9BACT</name>
<dbReference type="InterPro" id="IPR027383">
    <property type="entry name" value="Znf_put"/>
</dbReference>
<evidence type="ECO:0000256" key="1">
    <source>
        <dbReference type="SAM" id="MobiDB-lite"/>
    </source>
</evidence>
<sequence>MTCKEVIEQLPEYWSDELDETTKNELTAHLKDCLTCQREWALLQTAMTALRSAKTPEPPPELLVRIQAEVKAKQQRKPVFVWRWQWAMAAAVATFVLLCLSLPLFQRVRKEALMPTSPMVAERAVPTLPAPALELPSTVAPSKPQIPSIATLPTPKERLEKPRRKVLAERPKSERTPKIPEAGLEAIGASEPSQSKDLPLLSIPSGEYREEAGENIAPEISVPKEKTVPQIAQLPSEPRKVPFIAELELSERLRVQKPELKMGELSPYPIPESPAEVPRVAGAPMARRSEGIESQYPAMGRHAVPPTQMGGGQAQMFVAIPLNLRWKGYEPVVVGKVRLWQLSLISETPQVVTIAVQPGERVEVLNAQTLLGEGKGLILWRDKLPAFKEATIPLLLRVTEPGARRLKVTVEMADGRTFSWWCVFAAMERNEPIRIRKPISFRVDQWATLDLLSNLAWESKSAFLVPETVANQVISIPKRTMSIYEALTLLERQLGGKWLRLGNTFSWSTPIPAFAVPAIKQ</sequence>
<keyword evidence="2" id="KW-0812">Transmembrane</keyword>
<feature type="compositionally biased region" description="Basic and acidic residues" evidence="1">
    <location>
        <begin position="155"/>
        <end position="175"/>
    </location>
</feature>
<dbReference type="RefSeq" id="WP_259097258.1">
    <property type="nucleotide sequence ID" value="NZ_CP130454.1"/>
</dbReference>
<dbReference type="Proteomes" id="UP001204798">
    <property type="component" value="Unassembled WGS sequence"/>
</dbReference>